<keyword evidence="3" id="KW-0378">Hydrolase</keyword>
<keyword evidence="1" id="KW-0690">Ribosome biogenesis</keyword>
<dbReference type="InterPro" id="IPR036764">
    <property type="entry name" value="Peptidase_Prp_sf"/>
</dbReference>
<organism evidence="7 8">
    <name type="scientific">Streptohalobacillus salinus</name>
    <dbReference type="NCBI Taxonomy" id="621096"/>
    <lineage>
        <taxon>Bacteria</taxon>
        <taxon>Bacillati</taxon>
        <taxon>Bacillota</taxon>
        <taxon>Bacilli</taxon>
        <taxon>Bacillales</taxon>
        <taxon>Bacillaceae</taxon>
        <taxon>Streptohalobacillus</taxon>
    </lineage>
</organism>
<dbReference type="Proteomes" id="UP000247922">
    <property type="component" value="Unassembled WGS sequence"/>
</dbReference>
<evidence type="ECO:0000313" key="8">
    <source>
        <dbReference type="Proteomes" id="UP000247922"/>
    </source>
</evidence>
<dbReference type="EMBL" id="QJJR01000008">
    <property type="protein sequence ID" value="PXW90018.1"/>
    <property type="molecule type" value="Genomic_DNA"/>
</dbReference>
<keyword evidence="2" id="KW-0645">Protease</keyword>
<proteinExistence type="inferred from homology"/>
<evidence type="ECO:0000313" key="7">
    <source>
        <dbReference type="EMBL" id="PXW90018.1"/>
    </source>
</evidence>
<reference evidence="7 8" key="1">
    <citation type="submission" date="2018-05" db="EMBL/GenBank/DDBJ databases">
        <title>Genomic Encyclopedia of Type Strains, Phase IV (KMG-IV): sequencing the most valuable type-strain genomes for metagenomic binning, comparative biology and taxonomic classification.</title>
        <authorList>
            <person name="Goeker M."/>
        </authorList>
    </citation>
    <scope>NUCLEOTIDE SEQUENCE [LARGE SCALE GENOMIC DNA]</scope>
    <source>
        <strain evidence="7 8">DSM 22440</strain>
    </source>
</reference>
<gene>
    <name evidence="7" type="ORF">DES38_10827</name>
</gene>
<dbReference type="CDD" id="cd16332">
    <property type="entry name" value="Prp-like"/>
    <property type="match status" value="1"/>
</dbReference>
<evidence type="ECO:0000256" key="3">
    <source>
        <dbReference type="ARBA" id="ARBA00022801"/>
    </source>
</evidence>
<comment type="similarity">
    <text evidence="5">Belongs to the Prp family.</text>
</comment>
<dbReference type="InterPro" id="IPR007422">
    <property type="entry name" value="Peptidase_Prp"/>
</dbReference>
<dbReference type="SUPFAM" id="SSF118010">
    <property type="entry name" value="TM1457-like"/>
    <property type="match status" value="1"/>
</dbReference>
<dbReference type="AlphaFoldDB" id="A0A2V3W9W7"/>
<protein>
    <recommendedName>
        <fullName evidence="6">Ribosomal processing cysteine protease Prp</fullName>
    </recommendedName>
</protein>
<dbReference type="GO" id="GO:0042254">
    <property type="term" value="P:ribosome biogenesis"/>
    <property type="evidence" value="ECO:0007669"/>
    <property type="project" value="UniProtKB-KW"/>
</dbReference>
<evidence type="ECO:0000256" key="5">
    <source>
        <dbReference type="ARBA" id="ARBA00044503"/>
    </source>
</evidence>
<dbReference type="PANTHER" id="PTHR39178:SF1">
    <property type="entry name" value="RIBOSOMAL-PROCESSING CYSTEINE PROTEASE PRP"/>
    <property type="match status" value="1"/>
</dbReference>
<dbReference type="OrthoDB" id="48998at2"/>
<dbReference type="GO" id="GO:0006508">
    <property type="term" value="P:proteolysis"/>
    <property type="evidence" value="ECO:0007669"/>
    <property type="project" value="UniProtKB-KW"/>
</dbReference>
<accession>A0A2V3W9W7</accession>
<name>A0A2V3W9W7_9BACI</name>
<keyword evidence="4" id="KW-0788">Thiol protease</keyword>
<evidence type="ECO:0000256" key="6">
    <source>
        <dbReference type="ARBA" id="ARBA00044538"/>
    </source>
</evidence>
<evidence type="ECO:0000256" key="1">
    <source>
        <dbReference type="ARBA" id="ARBA00022517"/>
    </source>
</evidence>
<dbReference type="PANTHER" id="PTHR39178">
    <property type="entry name" value="HYPOTHETICAL RIBOSOME-ASSOCIATED PROTEIN"/>
    <property type="match status" value="1"/>
</dbReference>
<evidence type="ECO:0000256" key="4">
    <source>
        <dbReference type="ARBA" id="ARBA00022807"/>
    </source>
</evidence>
<evidence type="ECO:0000256" key="2">
    <source>
        <dbReference type="ARBA" id="ARBA00022670"/>
    </source>
</evidence>
<dbReference type="NCBIfam" id="NF011126">
    <property type="entry name" value="PRK14553.1-6"/>
    <property type="match status" value="1"/>
</dbReference>
<dbReference type="Gene3D" id="3.30.70.1490">
    <property type="entry name" value="Cysteine protease Prp"/>
    <property type="match status" value="1"/>
</dbReference>
<dbReference type="Pfam" id="PF04327">
    <property type="entry name" value="Peptidase_Prp"/>
    <property type="match status" value="1"/>
</dbReference>
<comment type="caution">
    <text evidence="7">The sequence shown here is derived from an EMBL/GenBank/DDBJ whole genome shotgun (WGS) entry which is preliminary data.</text>
</comment>
<keyword evidence="8" id="KW-1185">Reference proteome</keyword>
<dbReference type="GO" id="GO:0008234">
    <property type="term" value="F:cysteine-type peptidase activity"/>
    <property type="evidence" value="ECO:0007669"/>
    <property type="project" value="UniProtKB-KW"/>
</dbReference>
<dbReference type="RefSeq" id="WP_110251554.1">
    <property type="nucleotide sequence ID" value="NZ_QJJR01000008.1"/>
</dbReference>
<sequence>MINVTIDRKDDDSIQGFELSGHADSGPHGHDLVCAAVSAVTFGMTNAVMMHAELEPKIDQGKDGGYLKVTLPTDVPAEALAKARLLLEGMVTSLETIEKDYGQYITISAKQGG</sequence>